<feature type="chain" id="PRO_5040967973" evidence="1">
    <location>
        <begin position="20"/>
        <end position="327"/>
    </location>
</feature>
<dbReference type="SUPFAM" id="SSF53474">
    <property type="entry name" value="alpha/beta-Hydrolases"/>
    <property type="match status" value="1"/>
</dbReference>
<evidence type="ECO:0000259" key="2">
    <source>
        <dbReference type="Pfam" id="PF00561"/>
    </source>
</evidence>
<comment type="caution">
    <text evidence="3">The sequence shown here is derived from an EMBL/GenBank/DDBJ whole genome shotgun (WGS) entry which is preliminary data.</text>
</comment>
<dbReference type="GO" id="GO:0016020">
    <property type="term" value="C:membrane"/>
    <property type="evidence" value="ECO:0007669"/>
    <property type="project" value="TreeGrafter"/>
</dbReference>
<dbReference type="InterPro" id="IPR000073">
    <property type="entry name" value="AB_hydrolase_1"/>
</dbReference>
<dbReference type="Pfam" id="PF00561">
    <property type="entry name" value="Abhydrolase_1"/>
    <property type="match status" value="1"/>
</dbReference>
<evidence type="ECO:0000313" key="4">
    <source>
        <dbReference type="Proteomes" id="UP001139971"/>
    </source>
</evidence>
<feature type="domain" description="AB hydrolase-1" evidence="2">
    <location>
        <begin position="48"/>
        <end position="307"/>
    </location>
</feature>
<name>A0A9X3YLK7_9GAMM</name>
<keyword evidence="4" id="KW-1185">Reference proteome</keyword>
<dbReference type="RefSeq" id="WP_263545702.1">
    <property type="nucleotide sequence ID" value="NZ_JAOVZO020000017.1"/>
</dbReference>
<keyword evidence="3" id="KW-0378">Hydrolase</keyword>
<gene>
    <name evidence="3" type="ORF">OD750_013200</name>
</gene>
<feature type="signal peptide" evidence="1">
    <location>
        <begin position="1"/>
        <end position="19"/>
    </location>
</feature>
<organism evidence="3 4">
    <name type="scientific">Tahibacter soli</name>
    <dbReference type="NCBI Taxonomy" id="2983605"/>
    <lineage>
        <taxon>Bacteria</taxon>
        <taxon>Pseudomonadati</taxon>
        <taxon>Pseudomonadota</taxon>
        <taxon>Gammaproteobacteria</taxon>
        <taxon>Lysobacterales</taxon>
        <taxon>Rhodanobacteraceae</taxon>
        <taxon>Tahibacter</taxon>
    </lineage>
</organism>
<dbReference type="InterPro" id="IPR029058">
    <property type="entry name" value="AB_hydrolase_fold"/>
</dbReference>
<proteinExistence type="predicted"/>
<sequence length="327" mass="35499">MSRILLLLCLATLTRFAVADEARIPSGVDGLRLYLRHQAPARPSRAAPVLIVHGATFPSANAAAWKIGGRSWMDELDAAGFDVYALDFLGYGESDRYPAMASDDAAGAPLVGIEAMVEQLDRAVEHVRTQAGAPRVDVVAHSAGTLVAARYTQLHGDKVERLVLFGTPGPGEPDASAQPEAVRWFASTRDAQLGGYEAKVRSAKRLDLAMFESWWRTYLASDPPGARRQPPSVRVPSGLSAAIGDIARTGRLPYEPGKIDRPTLVIQGEWDAVTPPAEGLRVFERLASPLKRYAIVSRAGHRAHLEASRMQLFREIEAFLAGNDDDR</sequence>
<dbReference type="PANTHER" id="PTHR43798">
    <property type="entry name" value="MONOACYLGLYCEROL LIPASE"/>
    <property type="match status" value="1"/>
</dbReference>
<dbReference type="InterPro" id="IPR050266">
    <property type="entry name" value="AB_hydrolase_sf"/>
</dbReference>
<dbReference type="EMBL" id="JAOVZO020000017">
    <property type="protein sequence ID" value="MDC8013495.1"/>
    <property type="molecule type" value="Genomic_DNA"/>
</dbReference>
<dbReference type="Proteomes" id="UP001139971">
    <property type="component" value="Unassembled WGS sequence"/>
</dbReference>
<dbReference type="AlphaFoldDB" id="A0A9X3YLK7"/>
<accession>A0A9X3YLK7</accession>
<evidence type="ECO:0000313" key="3">
    <source>
        <dbReference type="EMBL" id="MDC8013495.1"/>
    </source>
</evidence>
<keyword evidence="1" id="KW-0732">Signal</keyword>
<dbReference type="GO" id="GO:0016787">
    <property type="term" value="F:hydrolase activity"/>
    <property type="evidence" value="ECO:0007669"/>
    <property type="project" value="UniProtKB-KW"/>
</dbReference>
<protein>
    <submittedName>
        <fullName evidence="3">Alpha/beta hydrolase</fullName>
    </submittedName>
</protein>
<dbReference type="Gene3D" id="3.40.50.1820">
    <property type="entry name" value="alpha/beta hydrolase"/>
    <property type="match status" value="1"/>
</dbReference>
<dbReference type="PANTHER" id="PTHR43798:SF33">
    <property type="entry name" value="HYDROLASE, PUTATIVE (AFU_ORTHOLOGUE AFUA_2G14860)-RELATED"/>
    <property type="match status" value="1"/>
</dbReference>
<evidence type="ECO:0000256" key="1">
    <source>
        <dbReference type="SAM" id="SignalP"/>
    </source>
</evidence>
<reference evidence="3" key="1">
    <citation type="submission" date="2023-02" db="EMBL/GenBank/DDBJ databases">
        <title>Tahibacter soli sp. nov. isolated from soil.</title>
        <authorList>
            <person name="Baek J.H."/>
            <person name="Lee J.K."/>
            <person name="Choi D.G."/>
            <person name="Jeon C.O."/>
        </authorList>
    </citation>
    <scope>NUCLEOTIDE SEQUENCE</scope>
    <source>
        <strain evidence="3">BL</strain>
    </source>
</reference>